<evidence type="ECO:0000313" key="7">
    <source>
        <dbReference type="EMBL" id="GAI28009.1"/>
    </source>
</evidence>
<dbReference type="GO" id="GO:0061513">
    <property type="term" value="F:glucose 6-phosphate:phosphate antiporter activity"/>
    <property type="evidence" value="ECO:0007669"/>
    <property type="project" value="TreeGrafter"/>
</dbReference>
<gene>
    <name evidence="7" type="ORF">S06H3_28334</name>
</gene>
<evidence type="ECO:0000259" key="6">
    <source>
        <dbReference type="PROSITE" id="PS50850"/>
    </source>
</evidence>
<evidence type="ECO:0000256" key="4">
    <source>
        <dbReference type="ARBA" id="ARBA00023136"/>
    </source>
</evidence>
<dbReference type="PANTHER" id="PTHR43826:SF3">
    <property type="entry name" value="GLUCOSE-6-PHOSPHATE EXCHANGER SLC37A4"/>
    <property type="match status" value="1"/>
</dbReference>
<protein>
    <recommendedName>
        <fullName evidence="6">Major facilitator superfamily (MFS) profile domain-containing protein</fullName>
    </recommendedName>
</protein>
<accession>X1PAT0</accession>
<dbReference type="GO" id="GO:0016020">
    <property type="term" value="C:membrane"/>
    <property type="evidence" value="ECO:0007669"/>
    <property type="project" value="UniProtKB-ARBA"/>
</dbReference>
<comment type="subcellular location">
    <subcellularLocation>
        <location evidence="1">Endomembrane system</location>
        <topology evidence="1">Multi-pass membrane protein</topology>
    </subcellularLocation>
</comment>
<sequence length="197" mass="21964">MGGLLGSSYQIGNAYSWALAGFVTGLLGWRWAFWVPAIIFIISGIHWYIRSRNAPEEVGLPTIENETNKVEPQVREDHHLGFGYTLKLVATNRSIWVLALGLFFLNIVRYGFMSWAPTYMFEVQKATISTAAYKAIALPIAGSLGALCAGWLTDKFFQSRRAPVATVMLFLLGVFAWLYPQVPAQSWLLSLLCLLAI</sequence>
<comment type="caution">
    <text evidence="7">The sequence shown here is derived from an EMBL/GenBank/DDBJ whole genome shotgun (WGS) entry which is preliminary data.</text>
</comment>
<dbReference type="PANTHER" id="PTHR43826">
    <property type="entry name" value="GLUCOSE-6-PHOSPHATE EXCHANGER SLC37A4"/>
    <property type="match status" value="1"/>
</dbReference>
<feature type="transmembrane region" description="Helical" evidence="5">
    <location>
        <begin position="164"/>
        <end position="182"/>
    </location>
</feature>
<proteinExistence type="predicted"/>
<reference evidence="7" key="1">
    <citation type="journal article" date="2014" name="Front. Microbiol.">
        <title>High frequency of phylogenetically diverse reductive dehalogenase-homologous genes in deep subseafloor sedimentary metagenomes.</title>
        <authorList>
            <person name="Kawai M."/>
            <person name="Futagami T."/>
            <person name="Toyoda A."/>
            <person name="Takaki Y."/>
            <person name="Nishi S."/>
            <person name="Hori S."/>
            <person name="Arai W."/>
            <person name="Tsubouchi T."/>
            <person name="Morono Y."/>
            <person name="Uchiyama I."/>
            <person name="Ito T."/>
            <person name="Fujiyama A."/>
            <person name="Inagaki F."/>
            <person name="Takami H."/>
        </authorList>
    </citation>
    <scope>NUCLEOTIDE SEQUENCE</scope>
    <source>
        <strain evidence="7">Expedition CK06-06</strain>
    </source>
</reference>
<dbReference type="Gene3D" id="1.20.1250.20">
    <property type="entry name" value="MFS general substrate transporter like domains"/>
    <property type="match status" value="2"/>
</dbReference>
<feature type="transmembrane region" description="Helical" evidence="5">
    <location>
        <begin position="95"/>
        <end position="112"/>
    </location>
</feature>
<evidence type="ECO:0000256" key="1">
    <source>
        <dbReference type="ARBA" id="ARBA00004127"/>
    </source>
</evidence>
<dbReference type="InterPro" id="IPR036259">
    <property type="entry name" value="MFS_trans_sf"/>
</dbReference>
<keyword evidence="3 5" id="KW-1133">Transmembrane helix</keyword>
<evidence type="ECO:0000256" key="5">
    <source>
        <dbReference type="SAM" id="Phobius"/>
    </source>
</evidence>
<dbReference type="Pfam" id="PF07690">
    <property type="entry name" value="MFS_1"/>
    <property type="match status" value="1"/>
</dbReference>
<dbReference type="InterPro" id="IPR051337">
    <property type="entry name" value="OPA_Antiporter"/>
</dbReference>
<keyword evidence="2 5" id="KW-0812">Transmembrane</keyword>
<feature type="non-terminal residue" evidence="7">
    <location>
        <position position="197"/>
    </location>
</feature>
<feature type="transmembrane region" description="Helical" evidence="5">
    <location>
        <begin position="132"/>
        <end position="152"/>
    </location>
</feature>
<dbReference type="PROSITE" id="PS50850">
    <property type="entry name" value="MFS"/>
    <property type="match status" value="1"/>
</dbReference>
<name>X1PAT0_9ZZZZ</name>
<feature type="transmembrane region" description="Helical" evidence="5">
    <location>
        <begin position="31"/>
        <end position="49"/>
    </location>
</feature>
<dbReference type="SUPFAM" id="SSF103473">
    <property type="entry name" value="MFS general substrate transporter"/>
    <property type="match status" value="1"/>
</dbReference>
<dbReference type="EMBL" id="BARV01016524">
    <property type="protein sequence ID" value="GAI28009.1"/>
    <property type="molecule type" value="Genomic_DNA"/>
</dbReference>
<dbReference type="GO" id="GO:0035435">
    <property type="term" value="P:phosphate ion transmembrane transport"/>
    <property type="evidence" value="ECO:0007669"/>
    <property type="project" value="TreeGrafter"/>
</dbReference>
<dbReference type="InterPro" id="IPR020846">
    <property type="entry name" value="MFS_dom"/>
</dbReference>
<dbReference type="AlphaFoldDB" id="X1PAT0"/>
<organism evidence="7">
    <name type="scientific">marine sediment metagenome</name>
    <dbReference type="NCBI Taxonomy" id="412755"/>
    <lineage>
        <taxon>unclassified sequences</taxon>
        <taxon>metagenomes</taxon>
        <taxon>ecological metagenomes</taxon>
    </lineage>
</organism>
<keyword evidence="4 5" id="KW-0472">Membrane</keyword>
<evidence type="ECO:0000256" key="3">
    <source>
        <dbReference type="ARBA" id="ARBA00022989"/>
    </source>
</evidence>
<feature type="domain" description="Major facilitator superfamily (MFS) profile" evidence="6">
    <location>
        <begin position="1"/>
        <end position="197"/>
    </location>
</feature>
<dbReference type="InterPro" id="IPR011701">
    <property type="entry name" value="MFS"/>
</dbReference>
<evidence type="ECO:0000256" key="2">
    <source>
        <dbReference type="ARBA" id="ARBA00022692"/>
    </source>
</evidence>
<dbReference type="GO" id="GO:0012505">
    <property type="term" value="C:endomembrane system"/>
    <property type="evidence" value="ECO:0007669"/>
    <property type="project" value="UniProtKB-SubCell"/>
</dbReference>